<keyword evidence="1" id="KW-1133">Transmembrane helix</keyword>
<reference evidence="2" key="1">
    <citation type="submission" date="2020-05" db="EMBL/GenBank/DDBJ databases">
        <authorList>
            <person name="Chiriac C."/>
            <person name="Salcher M."/>
            <person name="Ghai R."/>
            <person name="Kavagutti S V."/>
        </authorList>
    </citation>
    <scope>NUCLEOTIDE SEQUENCE</scope>
</reference>
<evidence type="ECO:0000256" key="1">
    <source>
        <dbReference type="SAM" id="Phobius"/>
    </source>
</evidence>
<evidence type="ECO:0000313" key="2">
    <source>
        <dbReference type="EMBL" id="CAB4545337.1"/>
    </source>
</evidence>
<proteinExistence type="predicted"/>
<sequence>MLHTFQHFNDLVANVDINRIPSGQGIDFLVWPLMIGAFFYIVYLTTRKNPSEKGNKEEEK</sequence>
<protein>
    <submittedName>
        <fullName evidence="2">Unannotated protein</fullName>
    </submittedName>
</protein>
<keyword evidence="1" id="KW-0472">Membrane</keyword>
<name>A0A6J6C2S5_9ZZZZ</name>
<accession>A0A6J6C2S5</accession>
<organism evidence="2">
    <name type="scientific">freshwater metagenome</name>
    <dbReference type="NCBI Taxonomy" id="449393"/>
    <lineage>
        <taxon>unclassified sequences</taxon>
        <taxon>metagenomes</taxon>
        <taxon>ecological metagenomes</taxon>
    </lineage>
</organism>
<feature type="transmembrane region" description="Helical" evidence="1">
    <location>
        <begin position="28"/>
        <end position="46"/>
    </location>
</feature>
<keyword evidence="1" id="KW-0812">Transmembrane</keyword>
<dbReference type="AlphaFoldDB" id="A0A6J6C2S5"/>
<gene>
    <name evidence="2" type="ORF">UFOPK1503_00579</name>
</gene>
<dbReference type="EMBL" id="CAEZST010000007">
    <property type="protein sequence ID" value="CAB4545337.1"/>
    <property type="molecule type" value="Genomic_DNA"/>
</dbReference>